<sequence>MENRKGKISIRITDKGTRFIVLYKELRRMINAKHSSSSNTKPAL</sequence>
<reference evidence="2" key="1">
    <citation type="submission" date="2018-01" db="EMBL/GenBank/DDBJ databases">
        <authorList>
            <person name="Kerou L M."/>
        </authorList>
    </citation>
    <scope>NUCLEOTIDE SEQUENCE [LARGE SCALE GENOMIC DNA]</scope>
    <source>
        <strain evidence="2">SCU2</strain>
    </source>
</reference>
<proteinExistence type="predicted"/>
<keyword evidence="2" id="KW-1185">Reference proteome</keyword>
<gene>
    <name evidence="1" type="ORF">NCAV_0752</name>
</gene>
<dbReference type="Proteomes" id="UP000236248">
    <property type="component" value="Chromosome NCAV"/>
</dbReference>
<evidence type="ECO:0000313" key="1">
    <source>
        <dbReference type="EMBL" id="SPC33933.1"/>
    </source>
</evidence>
<name>A0A2K5AQL1_9ARCH</name>
<accession>A0A2K5AQL1</accession>
<protein>
    <submittedName>
        <fullName evidence="1">Uncharacterized protein</fullName>
    </submittedName>
</protein>
<organism evidence="1 2">
    <name type="scientific">Candidatus Nitrosocaldus cavascurensis</name>
    <dbReference type="NCBI Taxonomy" id="2058097"/>
    <lineage>
        <taxon>Archaea</taxon>
        <taxon>Nitrososphaerota</taxon>
        <taxon>Nitrososphaeria</taxon>
        <taxon>Candidatus Nitrosocaldales</taxon>
        <taxon>Candidatus Nitrosocaldaceae</taxon>
        <taxon>Candidatus Nitrosocaldus</taxon>
    </lineage>
</organism>
<dbReference type="EMBL" id="LT981265">
    <property type="protein sequence ID" value="SPC33933.1"/>
    <property type="molecule type" value="Genomic_DNA"/>
</dbReference>
<dbReference type="AlphaFoldDB" id="A0A2K5AQL1"/>
<dbReference type="KEGG" id="ncv:NCAV_0752"/>
<evidence type="ECO:0000313" key="2">
    <source>
        <dbReference type="Proteomes" id="UP000236248"/>
    </source>
</evidence>